<gene>
    <name evidence="1" type="ORF">SSLN_LOCUS13933</name>
</gene>
<protein>
    <submittedName>
        <fullName evidence="1 3">Uncharacterized protein</fullName>
    </submittedName>
</protein>
<keyword evidence="2" id="KW-1185">Reference proteome</keyword>
<sequence length="179" mass="20501">MRAISLDEVGSGRSLISMPKRKPAPGGDEIFSKRRQLSMVHLAKYAGREPEGDINASRQTILPGRECCNDNGLLLLRTCAEHRLLLTNTFLRLPTRVKATWMYPRSRHRQMLDIVLVRRRYRQDVLVAKARCRWLDGSPPRHFPDEALTSTRRRPGQVQLQIVFVCHIANDFSSINVVS</sequence>
<reference evidence="1 2" key="2">
    <citation type="submission" date="2018-11" db="EMBL/GenBank/DDBJ databases">
        <authorList>
            <consortium name="Pathogen Informatics"/>
        </authorList>
    </citation>
    <scope>NUCLEOTIDE SEQUENCE [LARGE SCALE GENOMIC DNA]</scope>
    <source>
        <strain evidence="1 2">NST_G2</strain>
    </source>
</reference>
<evidence type="ECO:0000313" key="1">
    <source>
        <dbReference type="EMBL" id="VDM00319.1"/>
    </source>
</evidence>
<dbReference type="WBParaSite" id="SSLN_0001446501-mRNA-1">
    <property type="protein sequence ID" value="SSLN_0001446501-mRNA-1"/>
    <property type="gene ID" value="SSLN_0001446501"/>
</dbReference>
<dbReference type="EMBL" id="UYSU01038490">
    <property type="protein sequence ID" value="VDM00319.1"/>
    <property type="molecule type" value="Genomic_DNA"/>
</dbReference>
<dbReference type="AlphaFoldDB" id="A0A183TBT5"/>
<dbReference type="Proteomes" id="UP000275846">
    <property type="component" value="Unassembled WGS sequence"/>
</dbReference>
<evidence type="ECO:0000313" key="3">
    <source>
        <dbReference type="WBParaSite" id="SSLN_0001446501-mRNA-1"/>
    </source>
</evidence>
<dbReference type="OrthoDB" id="6619372at2759"/>
<organism evidence="3">
    <name type="scientific">Schistocephalus solidus</name>
    <name type="common">Tapeworm</name>
    <dbReference type="NCBI Taxonomy" id="70667"/>
    <lineage>
        <taxon>Eukaryota</taxon>
        <taxon>Metazoa</taxon>
        <taxon>Spiralia</taxon>
        <taxon>Lophotrochozoa</taxon>
        <taxon>Platyhelminthes</taxon>
        <taxon>Cestoda</taxon>
        <taxon>Eucestoda</taxon>
        <taxon>Diphyllobothriidea</taxon>
        <taxon>Diphyllobothriidae</taxon>
        <taxon>Schistocephalus</taxon>
    </lineage>
</organism>
<proteinExistence type="predicted"/>
<evidence type="ECO:0000313" key="2">
    <source>
        <dbReference type="Proteomes" id="UP000275846"/>
    </source>
</evidence>
<accession>A0A183TBT5</accession>
<name>A0A183TBT5_SCHSO</name>
<reference evidence="3" key="1">
    <citation type="submission" date="2016-06" db="UniProtKB">
        <authorList>
            <consortium name="WormBaseParasite"/>
        </authorList>
    </citation>
    <scope>IDENTIFICATION</scope>
</reference>